<comment type="similarity">
    <text evidence="6">Belongs to the class I-like SAM-binding methyltransferase superfamily. TRM5/TYW2 family.</text>
</comment>
<dbReference type="PANTHER" id="PTHR23245">
    <property type="entry name" value="TRNA METHYLTRANSFERASE"/>
    <property type="match status" value="1"/>
</dbReference>
<dbReference type="GeneID" id="8293780"/>
<dbReference type="GO" id="GO:0008757">
    <property type="term" value="F:S-adenosylmethionine-dependent methyltransferase activity"/>
    <property type="evidence" value="ECO:0007669"/>
    <property type="project" value="InterPro"/>
</dbReference>
<dbReference type="CDD" id="cd02440">
    <property type="entry name" value="AdoMet_MTases"/>
    <property type="match status" value="1"/>
</dbReference>
<evidence type="ECO:0000313" key="8">
    <source>
        <dbReference type="EMBL" id="CAR25065.1"/>
    </source>
</evidence>
<organism evidence="8 9">
    <name type="scientific">Lachancea thermotolerans (strain ATCC 56472 / CBS 6340 / NRRL Y-8284)</name>
    <name type="common">Yeast</name>
    <name type="synonym">Kluyveromyces thermotolerans</name>
    <dbReference type="NCBI Taxonomy" id="559295"/>
    <lineage>
        <taxon>Eukaryota</taxon>
        <taxon>Fungi</taxon>
        <taxon>Dikarya</taxon>
        <taxon>Ascomycota</taxon>
        <taxon>Saccharomycotina</taxon>
        <taxon>Saccharomycetes</taxon>
        <taxon>Saccharomycetales</taxon>
        <taxon>Saccharomycetaceae</taxon>
        <taxon>Lachancea</taxon>
    </lineage>
</organism>
<comment type="subcellular location">
    <subcellularLocation>
        <location evidence="6">Cytoplasm</location>
    </subcellularLocation>
</comment>
<dbReference type="RefSeq" id="XP_002555502.1">
    <property type="nucleotide sequence ID" value="XM_002555456.1"/>
</dbReference>
<keyword evidence="4 6" id="KW-0819">tRNA processing</keyword>
<comment type="function">
    <text evidence="6">S-adenosyl-L-methionine-dependent transferase that acts as a component of the wybutosine biosynthesis pathway. Wybutosine is a hyper modified guanosine with a tricyclic base found at the 3'-position adjacent to the anticodon of eukaryotic phenylalanine tRNA. Catalyzes the transfer of the alpha-amino-alpha-carboxypropyl (acp) group from S-adenosyl-L-methionine to the C-7 position of 4-demethylwyosine (imG-14) to produce wybutosine-86.</text>
</comment>
<dbReference type="GO" id="GO:0030488">
    <property type="term" value="P:tRNA methylation"/>
    <property type="evidence" value="ECO:0007669"/>
    <property type="project" value="TreeGrafter"/>
</dbReference>
<evidence type="ECO:0000313" key="9">
    <source>
        <dbReference type="Proteomes" id="UP000002036"/>
    </source>
</evidence>
<dbReference type="FunCoup" id="C5DMQ4">
    <property type="interactions" value="42"/>
</dbReference>
<dbReference type="OrthoDB" id="2387925at2759"/>
<name>C5DMQ4_LACTC</name>
<evidence type="ECO:0000259" key="7">
    <source>
        <dbReference type="PROSITE" id="PS51684"/>
    </source>
</evidence>
<dbReference type="AlphaFoldDB" id="C5DMQ4"/>
<dbReference type="Proteomes" id="UP000002036">
    <property type="component" value="Chromosome G"/>
</dbReference>
<dbReference type="InterPro" id="IPR026274">
    <property type="entry name" value="tRNA_wybutosine_synth_prot_2"/>
</dbReference>
<evidence type="ECO:0000256" key="2">
    <source>
        <dbReference type="ARBA" id="ARBA00022679"/>
    </source>
</evidence>
<evidence type="ECO:0000256" key="1">
    <source>
        <dbReference type="ARBA" id="ARBA00004797"/>
    </source>
</evidence>
<dbReference type="GO" id="GO:0005737">
    <property type="term" value="C:cytoplasm"/>
    <property type="evidence" value="ECO:0007669"/>
    <property type="project" value="UniProtKB-SubCell"/>
</dbReference>
<comment type="catalytic activity">
    <reaction evidence="5">
        <text>4-demethylwyosine(37) in tRNA(Phe) + S-adenosyl-L-methionine = 4-demethyl-7-[(3S)-3-amino-3-carboxypropyl]wyosine(37) in tRNA(Phe) + S-methyl-5'-thioadenosine + H(+)</text>
        <dbReference type="Rhea" id="RHEA:36355"/>
        <dbReference type="Rhea" id="RHEA-COMP:10164"/>
        <dbReference type="Rhea" id="RHEA-COMP:10378"/>
        <dbReference type="ChEBI" id="CHEBI:15378"/>
        <dbReference type="ChEBI" id="CHEBI:17509"/>
        <dbReference type="ChEBI" id="CHEBI:59789"/>
        <dbReference type="ChEBI" id="CHEBI:64315"/>
        <dbReference type="ChEBI" id="CHEBI:73550"/>
        <dbReference type="EC" id="2.5.1.114"/>
    </reaction>
</comment>
<dbReference type="InParanoid" id="C5DMQ4"/>
<dbReference type="eggNOG" id="KOG1227">
    <property type="taxonomic scope" value="Eukaryota"/>
</dbReference>
<dbReference type="InterPro" id="IPR030382">
    <property type="entry name" value="MeTrfase_TRM5/TYW2"/>
</dbReference>
<dbReference type="InterPro" id="IPR056743">
    <property type="entry name" value="TRM5-TYW2-like_MTfase"/>
</dbReference>
<proteinExistence type="inferred from homology"/>
<evidence type="ECO:0000256" key="3">
    <source>
        <dbReference type="ARBA" id="ARBA00022691"/>
    </source>
</evidence>
<accession>C5DMQ4</accession>
<evidence type="ECO:0000256" key="6">
    <source>
        <dbReference type="PIRNR" id="PIRNR038972"/>
    </source>
</evidence>
<dbReference type="GO" id="GO:0008175">
    <property type="term" value="F:tRNA methyltransferase activity"/>
    <property type="evidence" value="ECO:0007669"/>
    <property type="project" value="TreeGrafter"/>
</dbReference>
<evidence type="ECO:0000256" key="5">
    <source>
        <dbReference type="ARBA" id="ARBA00049400"/>
    </source>
</evidence>
<dbReference type="STRING" id="559295.C5DMQ4"/>
<dbReference type="SUPFAM" id="SSF53335">
    <property type="entry name" value="S-adenosyl-L-methionine-dependent methyltransferases"/>
    <property type="match status" value="1"/>
</dbReference>
<dbReference type="UniPathway" id="UPA00375"/>
<reference evidence="8 9" key="1">
    <citation type="journal article" date="2009" name="Genome Res.">
        <title>Comparative genomics of protoploid Saccharomycetaceae.</title>
        <authorList>
            <consortium name="The Genolevures Consortium"/>
            <person name="Souciet J.-L."/>
            <person name="Dujon B."/>
            <person name="Gaillardin C."/>
            <person name="Johnston M."/>
            <person name="Baret P.V."/>
            <person name="Cliften P."/>
            <person name="Sherman D.J."/>
            <person name="Weissenbach J."/>
            <person name="Westhof E."/>
            <person name="Wincker P."/>
            <person name="Jubin C."/>
            <person name="Poulain J."/>
            <person name="Barbe V."/>
            <person name="Segurens B."/>
            <person name="Artiguenave F."/>
            <person name="Anthouard V."/>
            <person name="Vacherie B."/>
            <person name="Val M.-E."/>
            <person name="Fulton R.S."/>
            <person name="Minx P."/>
            <person name="Wilson R."/>
            <person name="Durrens P."/>
            <person name="Jean G."/>
            <person name="Marck C."/>
            <person name="Martin T."/>
            <person name="Nikolski M."/>
            <person name="Rolland T."/>
            <person name="Seret M.-L."/>
            <person name="Casaregola S."/>
            <person name="Despons L."/>
            <person name="Fairhead C."/>
            <person name="Fischer G."/>
            <person name="Lafontaine I."/>
            <person name="Leh V."/>
            <person name="Lemaire M."/>
            <person name="de Montigny J."/>
            <person name="Neuveglise C."/>
            <person name="Thierry A."/>
            <person name="Blanc-Lenfle I."/>
            <person name="Bleykasten C."/>
            <person name="Diffels J."/>
            <person name="Fritsch E."/>
            <person name="Frangeul L."/>
            <person name="Goeffon A."/>
            <person name="Jauniaux N."/>
            <person name="Kachouri-Lafond R."/>
            <person name="Payen C."/>
            <person name="Potier S."/>
            <person name="Pribylova L."/>
            <person name="Ozanne C."/>
            <person name="Richard G.-F."/>
            <person name="Sacerdot C."/>
            <person name="Straub M.-L."/>
            <person name="Talla E."/>
        </authorList>
    </citation>
    <scope>NUCLEOTIDE SEQUENCE [LARGE SCALE GENOMIC DNA]</scope>
    <source>
        <strain evidence="9">ATCC 56472 / CBS 6340 / NRRL Y-8284</strain>
    </source>
</reference>
<dbReference type="OMA" id="FELNPWS"/>
<feature type="domain" description="SAM-dependent methyltransferase TRM5/TYW2-type" evidence="7">
    <location>
        <begin position="146"/>
        <end position="407"/>
    </location>
</feature>
<protein>
    <recommendedName>
        <fullName evidence="6">tRNA wybutosine-synthesizing protein 2</fullName>
        <shortName evidence="6">tRNA-yW-synthesizing protein 2</shortName>
    </recommendedName>
    <alternativeName>
        <fullName evidence="6">tRNA(Phe) (4-demethylwyosine(37)-C(7)) aminocarboxypropyltransferase</fullName>
    </alternativeName>
</protein>
<sequence length="410" mass="47133">MGKVELLVAETSYLKLIKSSLEANGAFVKPIHFEDGCKIVRTAYDMDDARVQEILETYKGVKAREYTVQEAAIFDRVSRFTDEYLTKNGISAADRVELAAHIPLRYTLYHPVVLFNNSAERSFLHASWQNVLQKPENSQFFKLMLQELFPQYTHAATNMPIVEHDVMRRPFHLVPLEGCLFEGEACEQTWDEPTPRDFTRSVWCHVVQNGIHQFWSPVFTMFSRGNIKEKKRILDTYPDIGGRDIVDLYAGIGYFTLSYLKAGARRVFCFELNPWSTEGLRRGVAFNNFRGECHVFQESNVNCIARLAQFQNLEIRHINLGLLPSSAQGYPLALSLVRDRSALSLTTLHIHENVHLDSLTSGQFTEQTVNHLQEIEPLFQYRARHLEKIKTFAPDVWHVCLDVDVHVPGR</sequence>
<dbReference type="PROSITE" id="PS51684">
    <property type="entry name" value="SAM_MT_TRM5_TYW2"/>
    <property type="match status" value="1"/>
</dbReference>
<dbReference type="PIRSF" id="PIRSF038972">
    <property type="entry name" value="Trm12"/>
    <property type="match status" value="1"/>
</dbReference>
<dbReference type="GO" id="GO:0102522">
    <property type="term" value="F:tRNA 4-demethylwyosine alpha-amino-alpha-carboxypropyltransferase activity"/>
    <property type="evidence" value="ECO:0007669"/>
    <property type="project" value="UniProtKB-EC"/>
</dbReference>
<keyword evidence="2 6" id="KW-0808">Transferase</keyword>
<evidence type="ECO:0000256" key="4">
    <source>
        <dbReference type="ARBA" id="ARBA00022694"/>
    </source>
</evidence>
<keyword evidence="9" id="KW-1185">Reference proteome</keyword>
<dbReference type="EMBL" id="CU928171">
    <property type="protein sequence ID" value="CAR25065.1"/>
    <property type="molecule type" value="Genomic_DNA"/>
</dbReference>
<dbReference type="PANTHER" id="PTHR23245:SF25">
    <property type="entry name" value="TRNA WYBUTOSINE-SYNTHESIZING PROTEIN 2 HOMOLOG"/>
    <property type="match status" value="1"/>
</dbReference>
<keyword evidence="6" id="KW-0963">Cytoplasm</keyword>
<dbReference type="GO" id="GO:0031591">
    <property type="term" value="P:wybutosine biosynthetic process"/>
    <property type="evidence" value="ECO:0007669"/>
    <property type="project" value="InterPro"/>
</dbReference>
<keyword evidence="3 6" id="KW-0949">S-adenosyl-L-methionine</keyword>
<gene>
    <name evidence="8" type="ordered locus">KLTH0G10780g</name>
</gene>
<dbReference type="InterPro" id="IPR029063">
    <property type="entry name" value="SAM-dependent_MTases_sf"/>
</dbReference>
<dbReference type="KEGG" id="lth:KLTH0G10780g"/>
<dbReference type="HOGENOM" id="CLU_023588_1_0_1"/>
<comment type="pathway">
    <text evidence="1 6">tRNA modification; wybutosine-tRNA(Phe) biosynthesis.</text>
</comment>
<dbReference type="Pfam" id="PF02475">
    <property type="entry name" value="TRM5-TYW2_MTfase"/>
    <property type="match status" value="1"/>
</dbReference>
<dbReference type="Gene3D" id="3.40.50.150">
    <property type="entry name" value="Vaccinia Virus protein VP39"/>
    <property type="match status" value="1"/>
</dbReference>